<dbReference type="RefSeq" id="WP_073571579.1">
    <property type="nucleotide sequence ID" value="NZ_FRXN01000002.1"/>
</dbReference>
<dbReference type="GO" id="GO:0015221">
    <property type="term" value="F:lipopolysaccharide transmembrane transporter activity"/>
    <property type="evidence" value="ECO:0007669"/>
    <property type="project" value="InterPro"/>
</dbReference>
<dbReference type="Pfam" id="PF06835">
    <property type="entry name" value="LptC"/>
    <property type="match status" value="1"/>
</dbReference>
<reference evidence="2" key="1">
    <citation type="submission" date="2016-12" db="EMBL/GenBank/DDBJ databases">
        <authorList>
            <person name="Varghese N."/>
            <person name="Submissions S."/>
        </authorList>
    </citation>
    <scope>NUCLEOTIDE SEQUENCE [LARGE SCALE GENOMIC DNA]</scope>
    <source>
        <strain evidence="2">DSM 25035</strain>
    </source>
</reference>
<dbReference type="EMBL" id="FRXN01000002">
    <property type="protein sequence ID" value="SHO62184.1"/>
    <property type="molecule type" value="Genomic_DNA"/>
</dbReference>
<dbReference type="Gene3D" id="2.60.450.10">
    <property type="entry name" value="Lipopolysaccharide (LPS) transport protein A like domain"/>
    <property type="match status" value="1"/>
</dbReference>
<name>A0A1M7ZBC7_9BACT</name>
<accession>A0A1M7ZBC7</accession>
<protein>
    <submittedName>
        <fullName evidence="1">LPS export ABC transporter protein LptC</fullName>
    </submittedName>
</protein>
<dbReference type="GO" id="GO:0005886">
    <property type="term" value="C:plasma membrane"/>
    <property type="evidence" value="ECO:0007669"/>
    <property type="project" value="InterPro"/>
</dbReference>
<dbReference type="NCBIfam" id="TIGR04409">
    <property type="entry name" value="LptC_YrbK"/>
    <property type="match status" value="1"/>
</dbReference>
<dbReference type="Proteomes" id="UP000184609">
    <property type="component" value="Unassembled WGS sequence"/>
</dbReference>
<dbReference type="OrthoDB" id="9812080at2"/>
<gene>
    <name evidence="1" type="ORF">SAMN04488108_1956</name>
</gene>
<dbReference type="AlphaFoldDB" id="A0A1M7ZBC7"/>
<evidence type="ECO:0000313" key="2">
    <source>
        <dbReference type="Proteomes" id="UP000184609"/>
    </source>
</evidence>
<dbReference type="PROSITE" id="PS51257">
    <property type="entry name" value="PROKAR_LIPOPROTEIN"/>
    <property type="match status" value="1"/>
</dbReference>
<organism evidence="1 2">
    <name type="scientific">Algoriphagus zhangzhouensis</name>
    <dbReference type="NCBI Taxonomy" id="1073327"/>
    <lineage>
        <taxon>Bacteria</taxon>
        <taxon>Pseudomonadati</taxon>
        <taxon>Bacteroidota</taxon>
        <taxon>Cytophagia</taxon>
        <taxon>Cytophagales</taxon>
        <taxon>Cyclobacteriaceae</taxon>
        <taxon>Algoriphagus</taxon>
    </lineage>
</organism>
<proteinExistence type="predicted"/>
<evidence type="ECO:0000313" key="1">
    <source>
        <dbReference type="EMBL" id="SHO62184.1"/>
    </source>
</evidence>
<keyword evidence="2" id="KW-1185">Reference proteome</keyword>
<dbReference type="InterPro" id="IPR010664">
    <property type="entry name" value="LipoPS_assembly_LptC-rel"/>
</dbReference>
<sequence>MKNLYLLVLSIFIFAACDQEIDSSALEVYDGPIRMGTNIHLIRSDSAVVRSEIKAPKQMQFLNGNMEFPDGILIEHFEVDGKKSTILKADRGYFDKEKNLYRGEGNVQVDNILEDQHLQSEELFWDPNKQKIYTDKFVTIRDKETLFNGTGMEADQNFKNYTLKKLRDSRTILPGEDL</sequence>
<dbReference type="STRING" id="1073327.SAMN04488108_1956"/>
<dbReference type="InterPro" id="IPR026265">
    <property type="entry name" value="LptC"/>
</dbReference>